<gene>
    <name evidence="1" type="ORF">C3942_15765</name>
</gene>
<evidence type="ECO:0000313" key="2">
    <source>
        <dbReference type="Proteomes" id="UP000238220"/>
    </source>
</evidence>
<dbReference type="OrthoDB" id="7057480at2"/>
<sequence length="246" mass="26285">MSKTTIFFLAILLGAVAGGAVAGWWVFRNVDARLVLKDQPATVLLPEPLNISADVLNDLSIEIDTAITTTVPVDQRVRIPVEETLRVNASFDSEIPIKMNVPVKDYIVIDQLLDVNTVVKADLLGDTHDLPLRGKIPVKAKVPVNLNIPVDQMVHLKFTAPVEAKLKQALDVPLKADIAATIPIRSKMDVPVKSALQASIIVPDPAPVVITEADLRLPLRTLRLNTADGPAAAPAAPAAAAKEPAP</sequence>
<evidence type="ECO:0000313" key="1">
    <source>
        <dbReference type="EMBL" id="PPE72881.1"/>
    </source>
</evidence>
<keyword evidence="2" id="KW-1185">Reference proteome</keyword>
<dbReference type="RefSeq" id="WP_104231325.1">
    <property type="nucleotide sequence ID" value="NZ_PSNW01000009.1"/>
</dbReference>
<protein>
    <submittedName>
        <fullName evidence="1">Uncharacterized protein</fullName>
    </submittedName>
</protein>
<dbReference type="EMBL" id="PSNW01000009">
    <property type="protein sequence ID" value="PPE72881.1"/>
    <property type="molecule type" value="Genomic_DNA"/>
</dbReference>
<name>A0A2S5TD02_9GAMM</name>
<comment type="caution">
    <text evidence="1">The sequence shown here is derived from an EMBL/GenBank/DDBJ whole genome shotgun (WGS) entry which is preliminary data.</text>
</comment>
<accession>A0A2S5TD02</accession>
<dbReference type="Proteomes" id="UP000238220">
    <property type="component" value="Unassembled WGS sequence"/>
</dbReference>
<organism evidence="1 2">
    <name type="scientific">Solimonas fluminis</name>
    <dbReference type="NCBI Taxonomy" id="2086571"/>
    <lineage>
        <taxon>Bacteria</taxon>
        <taxon>Pseudomonadati</taxon>
        <taxon>Pseudomonadota</taxon>
        <taxon>Gammaproteobacteria</taxon>
        <taxon>Nevskiales</taxon>
        <taxon>Nevskiaceae</taxon>
        <taxon>Solimonas</taxon>
    </lineage>
</organism>
<reference evidence="1 2" key="1">
    <citation type="submission" date="2018-02" db="EMBL/GenBank/DDBJ databases">
        <title>Genome sequencing of Solimonas sp. HR-BB.</title>
        <authorList>
            <person name="Lee Y."/>
            <person name="Jeon C.O."/>
        </authorList>
    </citation>
    <scope>NUCLEOTIDE SEQUENCE [LARGE SCALE GENOMIC DNA]</scope>
    <source>
        <strain evidence="1 2">HR-BB</strain>
    </source>
</reference>
<proteinExistence type="predicted"/>
<dbReference type="AlphaFoldDB" id="A0A2S5TD02"/>